<sequence length="122" mass="13287">MLPMKWVPSAAARIAAICLGTALPACSLFTAHATFTSTMNYPRSSAPPSEIQMIFRGNAPARDFIRVSQLNAGRSDYQSNEDLFQAIRREAARAGLDGVVDLQCVPGYSYAYQCVGTGFVYR</sequence>
<organism evidence="2 3">
    <name type="scientific">Plastoroseomonas hellenica</name>
    <dbReference type="NCBI Taxonomy" id="2687306"/>
    <lineage>
        <taxon>Bacteria</taxon>
        <taxon>Pseudomonadati</taxon>
        <taxon>Pseudomonadota</taxon>
        <taxon>Alphaproteobacteria</taxon>
        <taxon>Acetobacterales</taxon>
        <taxon>Acetobacteraceae</taxon>
        <taxon>Plastoroseomonas</taxon>
    </lineage>
</organism>
<comment type="caution">
    <text evidence="2">The sequence shown here is derived from an EMBL/GenBank/DDBJ whole genome shotgun (WGS) entry which is preliminary data.</text>
</comment>
<evidence type="ECO:0000313" key="3">
    <source>
        <dbReference type="Proteomes" id="UP001196870"/>
    </source>
</evidence>
<proteinExistence type="predicted"/>
<keyword evidence="1" id="KW-0732">Signal</keyword>
<dbReference type="EMBL" id="JAAGBB010000029">
    <property type="protein sequence ID" value="MBR0667083.1"/>
    <property type="molecule type" value="Genomic_DNA"/>
</dbReference>
<dbReference type="RefSeq" id="WP_211854862.1">
    <property type="nucleotide sequence ID" value="NZ_JAAGBB010000029.1"/>
</dbReference>
<name>A0ABS5F3C0_9PROT</name>
<feature type="signal peptide" evidence="1">
    <location>
        <begin position="1"/>
        <end position="33"/>
    </location>
</feature>
<dbReference type="Proteomes" id="UP001196870">
    <property type="component" value="Unassembled WGS sequence"/>
</dbReference>
<protein>
    <recommendedName>
        <fullName evidence="4">Lipoprotein</fullName>
    </recommendedName>
</protein>
<reference evidence="3" key="1">
    <citation type="journal article" date="2021" name="Syst. Appl. Microbiol.">
        <title>Roseomonas hellenica sp. nov., isolated from roots of wild-growing Alkanna tinctoria.</title>
        <authorList>
            <person name="Rat A."/>
            <person name="Naranjo H.D."/>
            <person name="Lebbe L."/>
            <person name="Cnockaert M."/>
            <person name="Krigas N."/>
            <person name="Grigoriadou K."/>
            <person name="Maloupa E."/>
            <person name="Willems A."/>
        </authorList>
    </citation>
    <scope>NUCLEOTIDE SEQUENCE [LARGE SCALE GENOMIC DNA]</scope>
    <source>
        <strain evidence="3">LMG 31523</strain>
    </source>
</reference>
<keyword evidence="3" id="KW-1185">Reference proteome</keyword>
<feature type="chain" id="PRO_5045953661" description="Lipoprotein" evidence="1">
    <location>
        <begin position="34"/>
        <end position="122"/>
    </location>
</feature>
<gene>
    <name evidence="2" type="ORF">GXW71_22165</name>
</gene>
<evidence type="ECO:0000256" key="1">
    <source>
        <dbReference type="SAM" id="SignalP"/>
    </source>
</evidence>
<evidence type="ECO:0000313" key="2">
    <source>
        <dbReference type="EMBL" id="MBR0667083.1"/>
    </source>
</evidence>
<evidence type="ECO:0008006" key="4">
    <source>
        <dbReference type="Google" id="ProtNLM"/>
    </source>
</evidence>
<accession>A0ABS5F3C0</accession>